<feature type="transmembrane region" description="Helical" evidence="6">
    <location>
        <begin position="87"/>
        <end position="107"/>
    </location>
</feature>
<evidence type="ECO:0000313" key="8">
    <source>
        <dbReference type="EMBL" id="HHS01959.1"/>
    </source>
</evidence>
<dbReference type="Pfam" id="PF00482">
    <property type="entry name" value="T2SSF"/>
    <property type="match status" value="1"/>
</dbReference>
<evidence type="ECO:0000256" key="2">
    <source>
        <dbReference type="ARBA" id="ARBA00022475"/>
    </source>
</evidence>
<dbReference type="PANTHER" id="PTHR35007:SF2">
    <property type="entry name" value="PILUS ASSEMBLE PROTEIN"/>
    <property type="match status" value="1"/>
</dbReference>
<keyword evidence="2" id="KW-1003">Cell membrane</keyword>
<evidence type="ECO:0000259" key="7">
    <source>
        <dbReference type="Pfam" id="PF00482"/>
    </source>
</evidence>
<evidence type="ECO:0000256" key="4">
    <source>
        <dbReference type="ARBA" id="ARBA00022989"/>
    </source>
</evidence>
<evidence type="ECO:0000256" key="6">
    <source>
        <dbReference type="SAM" id="Phobius"/>
    </source>
</evidence>
<name>A0A7C5Z7G2_9FIRM</name>
<sequence length="265" mass="30619">MKIKKTLKPLKIKKYVKRFEKNQKAKDIIEKLDRQIKTVFGVDVETQSLRRTLFGFVVQDVYDFISVVFTFFLISCLLFALYAKISILFGLILLPSVTAMPIAVLNIRTKKFKNQFKQDLLDTIETMIQGFKCGLVVEQILEYIAEAQNNLVTPFIKEINLRIMAGQSLKDACREVSYKTLSSDFEKMCRIFSLRFVTTSHITEALSILAQNIYEEQKTEIETLADKFNVRFTLIMLVGYVIPFLILVTYPLVMMMTKYNFFGGG</sequence>
<evidence type="ECO:0000256" key="1">
    <source>
        <dbReference type="ARBA" id="ARBA00004651"/>
    </source>
</evidence>
<organism evidence="8">
    <name type="scientific">Caldicellulosiruptor owensensis</name>
    <dbReference type="NCBI Taxonomy" id="55205"/>
    <lineage>
        <taxon>Bacteria</taxon>
        <taxon>Bacillati</taxon>
        <taxon>Bacillota</taxon>
        <taxon>Bacillota incertae sedis</taxon>
        <taxon>Caldicellulosiruptorales</taxon>
        <taxon>Caldicellulosiruptoraceae</taxon>
        <taxon>Caldicellulosiruptor</taxon>
    </lineage>
</organism>
<dbReference type="PANTHER" id="PTHR35007">
    <property type="entry name" value="INTEGRAL MEMBRANE PROTEIN-RELATED"/>
    <property type="match status" value="1"/>
</dbReference>
<feature type="transmembrane region" description="Helical" evidence="6">
    <location>
        <begin position="232"/>
        <end position="253"/>
    </location>
</feature>
<proteinExistence type="predicted"/>
<keyword evidence="3 6" id="KW-0812">Transmembrane</keyword>
<keyword evidence="4 6" id="KW-1133">Transmembrane helix</keyword>
<feature type="domain" description="Type II secretion system protein GspF" evidence="7">
    <location>
        <begin position="125"/>
        <end position="248"/>
    </location>
</feature>
<comment type="subcellular location">
    <subcellularLocation>
        <location evidence="1">Cell membrane</location>
        <topology evidence="1">Multi-pass membrane protein</topology>
    </subcellularLocation>
</comment>
<dbReference type="GO" id="GO:0005886">
    <property type="term" value="C:plasma membrane"/>
    <property type="evidence" value="ECO:0007669"/>
    <property type="project" value="UniProtKB-SubCell"/>
</dbReference>
<dbReference type="AlphaFoldDB" id="A0A7C5Z7G2"/>
<dbReference type="EMBL" id="DRUZ01000070">
    <property type="protein sequence ID" value="HHS01959.1"/>
    <property type="molecule type" value="Genomic_DNA"/>
</dbReference>
<protein>
    <submittedName>
        <fullName evidence="8">Secretion system protein</fullName>
    </submittedName>
</protein>
<keyword evidence="5 6" id="KW-0472">Membrane</keyword>
<evidence type="ECO:0000256" key="5">
    <source>
        <dbReference type="ARBA" id="ARBA00023136"/>
    </source>
</evidence>
<feature type="transmembrane region" description="Helical" evidence="6">
    <location>
        <begin position="61"/>
        <end position="81"/>
    </location>
</feature>
<reference evidence="8" key="1">
    <citation type="journal article" date="2020" name="mSystems">
        <title>Genome- and Community-Level Interaction Insights into Carbon Utilization and Element Cycling Functions of Hydrothermarchaeota in Hydrothermal Sediment.</title>
        <authorList>
            <person name="Zhou Z."/>
            <person name="Liu Y."/>
            <person name="Xu W."/>
            <person name="Pan J."/>
            <person name="Luo Z.H."/>
            <person name="Li M."/>
        </authorList>
    </citation>
    <scope>NUCLEOTIDE SEQUENCE [LARGE SCALE GENOMIC DNA]</scope>
    <source>
        <strain evidence="8">SpSt-102</strain>
    </source>
</reference>
<comment type="caution">
    <text evidence="8">The sequence shown here is derived from an EMBL/GenBank/DDBJ whole genome shotgun (WGS) entry which is preliminary data.</text>
</comment>
<gene>
    <name evidence="8" type="ORF">ENL71_05470</name>
</gene>
<evidence type="ECO:0000256" key="3">
    <source>
        <dbReference type="ARBA" id="ARBA00022692"/>
    </source>
</evidence>
<accession>A0A7C5Z7G2</accession>
<dbReference type="InterPro" id="IPR018076">
    <property type="entry name" value="T2SS_GspF_dom"/>
</dbReference>